<dbReference type="GeneID" id="54546536"/>
<evidence type="ECO:0000313" key="2">
    <source>
        <dbReference type="EMBL" id="KAF2273367.1"/>
    </source>
</evidence>
<feature type="region of interest" description="Disordered" evidence="1">
    <location>
        <begin position="1"/>
        <end position="87"/>
    </location>
</feature>
<feature type="compositionally biased region" description="Basic and acidic residues" evidence="1">
    <location>
        <begin position="60"/>
        <end position="73"/>
    </location>
</feature>
<dbReference type="RefSeq" id="XP_033650906.1">
    <property type="nucleotide sequence ID" value="XM_033793361.1"/>
</dbReference>
<evidence type="ECO:0000313" key="3">
    <source>
        <dbReference type="Proteomes" id="UP000800097"/>
    </source>
</evidence>
<feature type="compositionally biased region" description="Polar residues" evidence="1">
    <location>
        <begin position="133"/>
        <end position="155"/>
    </location>
</feature>
<feature type="region of interest" description="Disordered" evidence="1">
    <location>
        <begin position="112"/>
        <end position="165"/>
    </location>
</feature>
<evidence type="ECO:0000256" key="1">
    <source>
        <dbReference type="SAM" id="MobiDB-lite"/>
    </source>
</evidence>
<keyword evidence="3" id="KW-1185">Reference proteome</keyword>
<name>A0A6A6JAT0_WESOR</name>
<proteinExistence type="predicted"/>
<organism evidence="2 3">
    <name type="scientific">Westerdykella ornata</name>
    <dbReference type="NCBI Taxonomy" id="318751"/>
    <lineage>
        <taxon>Eukaryota</taxon>
        <taxon>Fungi</taxon>
        <taxon>Dikarya</taxon>
        <taxon>Ascomycota</taxon>
        <taxon>Pezizomycotina</taxon>
        <taxon>Dothideomycetes</taxon>
        <taxon>Pleosporomycetidae</taxon>
        <taxon>Pleosporales</taxon>
        <taxon>Sporormiaceae</taxon>
        <taxon>Westerdykella</taxon>
    </lineage>
</organism>
<reference evidence="2" key="1">
    <citation type="journal article" date="2020" name="Stud. Mycol.">
        <title>101 Dothideomycetes genomes: a test case for predicting lifestyles and emergence of pathogens.</title>
        <authorList>
            <person name="Haridas S."/>
            <person name="Albert R."/>
            <person name="Binder M."/>
            <person name="Bloem J."/>
            <person name="Labutti K."/>
            <person name="Salamov A."/>
            <person name="Andreopoulos B."/>
            <person name="Baker S."/>
            <person name="Barry K."/>
            <person name="Bills G."/>
            <person name="Bluhm B."/>
            <person name="Cannon C."/>
            <person name="Castanera R."/>
            <person name="Culley D."/>
            <person name="Daum C."/>
            <person name="Ezra D."/>
            <person name="Gonzalez J."/>
            <person name="Henrissat B."/>
            <person name="Kuo A."/>
            <person name="Liang C."/>
            <person name="Lipzen A."/>
            <person name="Lutzoni F."/>
            <person name="Magnuson J."/>
            <person name="Mondo S."/>
            <person name="Nolan M."/>
            <person name="Ohm R."/>
            <person name="Pangilinan J."/>
            <person name="Park H.-J."/>
            <person name="Ramirez L."/>
            <person name="Alfaro M."/>
            <person name="Sun H."/>
            <person name="Tritt A."/>
            <person name="Yoshinaga Y."/>
            <person name="Zwiers L.-H."/>
            <person name="Turgeon B."/>
            <person name="Goodwin S."/>
            <person name="Spatafora J."/>
            <person name="Crous P."/>
            <person name="Grigoriev I."/>
        </authorList>
    </citation>
    <scope>NUCLEOTIDE SEQUENCE</scope>
    <source>
        <strain evidence="2">CBS 379.55</strain>
    </source>
</reference>
<feature type="compositionally biased region" description="Basic residues" evidence="1">
    <location>
        <begin position="120"/>
        <end position="132"/>
    </location>
</feature>
<feature type="compositionally biased region" description="Polar residues" evidence="1">
    <location>
        <begin position="21"/>
        <end position="32"/>
    </location>
</feature>
<dbReference type="EMBL" id="ML986511">
    <property type="protein sequence ID" value="KAF2273367.1"/>
    <property type="molecule type" value="Genomic_DNA"/>
</dbReference>
<sequence length="178" mass="19081">MYQNHAASSSRRRGTVKKGTLTPSRVESSQVPFLSGPTADSLQGHARQPVSSRGQIGGRTRGEESAWMRDTRAARPGPFHCRPANGGTRATEDIVLRHGTDSHAKSMLEASTSAPAATHPHTHTHGRMHTHTRCSQPSSSPPHKTSALGTSSGPAQQPLELLPPVSSSSLRRCMIMIR</sequence>
<gene>
    <name evidence="2" type="ORF">EI97DRAFT_162437</name>
</gene>
<accession>A0A6A6JAT0</accession>
<protein>
    <submittedName>
        <fullName evidence="2">Uncharacterized protein</fullName>
    </submittedName>
</protein>
<dbReference type="Proteomes" id="UP000800097">
    <property type="component" value="Unassembled WGS sequence"/>
</dbReference>
<dbReference type="AlphaFoldDB" id="A0A6A6JAT0"/>